<accession>A0AAD7AH35</accession>
<feature type="non-terminal residue" evidence="1">
    <location>
        <position position="94"/>
    </location>
</feature>
<dbReference type="InterPro" id="IPR027417">
    <property type="entry name" value="P-loop_NTPase"/>
</dbReference>
<dbReference type="EMBL" id="JARIHO010000007">
    <property type="protein sequence ID" value="KAJ7358503.1"/>
    <property type="molecule type" value="Genomic_DNA"/>
</dbReference>
<proteinExistence type="predicted"/>
<dbReference type="Proteomes" id="UP001218218">
    <property type="component" value="Unassembled WGS sequence"/>
</dbReference>
<dbReference type="AlphaFoldDB" id="A0AAD7AH35"/>
<gene>
    <name evidence="1" type="ORF">DFH08DRAFT_618233</name>
</gene>
<organism evidence="1 2">
    <name type="scientific">Mycena albidolilacea</name>
    <dbReference type="NCBI Taxonomy" id="1033008"/>
    <lineage>
        <taxon>Eukaryota</taxon>
        <taxon>Fungi</taxon>
        <taxon>Dikarya</taxon>
        <taxon>Basidiomycota</taxon>
        <taxon>Agaricomycotina</taxon>
        <taxon>Agaricomycetes</taxon>
        <taxon>Agaricomycetidae</taxon>
        <taxon>Agaricales</taxon>
        <taxon>Marasmiineae</taxon>
        <taxon>Mycenaceae</taxon>
        <taxon>Mycena</taxon>
    </lineage>
</organism>
<sequence>IADWPVFHIQLLFYAIDEAHLINIWGAEFCEVFTHVGCFFCSCFPSSASVVALTATLVPGAATSSICTSLGLFDGALHLIQCSNEHPNVQFIIR</sequence>
<reference evidence="1" key="1">
    <citation type="submission" date="2023-03" db="EMBL/GenBank/DDBJ databases">
        <title>Massive genome expansion in bonnet fungi (Mycena s.s.) driven by repeated elements and novel gene families across ecological guilds.</title>
        <authorList>
            <consortium name="Lawrence Berkeley National Laboratory"/>
            <person name="Harder C.B."/>
            <person name="Miyauchi S."/>
            <person name="Viragh M."/>
            <person name="Kuo A."/>
            <person name="Thoen E."/>
            <person name="Andreopoulos B."/>
            <person name="Lu D."/>
            <person name="Skrede I."/>
            <person name="Drula E."/>
            <person name="Henrissat B."/>
            <person name="Morin E."/>
            <person name="Kohler A."/>
            <person name="Barry K."/>
            <person name="LaButti K."/>
            <person name="Morin E."/>
            <person name="Salamov A."/>
            <person name="Lipzen A."/>
            <person name="Mereny Z."/>
            <person name="Hegedus B."/>
            <person name="Baldrian P."/>
            <person name="Stursova M."/>
            <person name="Weitz H."/>
            <person name="Taylor A."/>
            <person name="Grigoriev I.V."/>
            <person name="Nagy L.G."/>
            <person name="Martin F."/>
            <person name="Kauserud H."/>
        </authorList>
    </citation>
    <scope>NUCLEOTIDE SEQUENCE</scope>
    <source>
        <strain evidence="1">CBHHK002</strain>
    </source>
</reference>
<keyword evidence="2" id="KW-1185">Reference proteome</keyword>
<dbReference type="Gene3D" id="3.40.50.300">
    <property type="entry name" value="P-loop containing nucleotide triphosphate hydrolases"/>
    <property type="match status" value="1"/>
</dbReference>
<protein>
    <submittedName>
        <fullName evidence="1">Uncharacterized protein</fullName>
    </submittedName>
</protein>
<evidence type="ECO:0000313" key="2">
    <source>
        <dbReference type="Proteomes" id="UP001218218"/>
    </source>
</evidence>
<comment type="caution">
    <text evidence="1">The sequence shown here is derived from an EMBL/GenBank/DDBJ whole genome shotgun (WGS) entry which is preliminary data.</text>
</comment>
<name>A0AAD7AH35_9AGAR</name>
<feature type="non-terminal residue" evidence="1">
    <location>
        <position position="1"/>
    </location>
</feature>
<evidence type="ECO:0000313" key="1">
    <source>
        <dbReference type="EMBL" id="KAJ7358503.1"/>
    </source>
</evidence>